<keyword evidence="2" id="KW-1185">Reference proteome</keyword>
<protein>
    <submittedName>
        <fullName evidence="1">Uncharacterized protein</fullName>
    </submittedName>
</protein>
<organism evidence="1 2">
    <name type="scientific">Megaselia scalaris</name>
    <name type="common">Humpbacked fly</name>
    <name type="synonym">Phora scalaris</name>
    <dbReference type="NCBI Taxonomy" id="36166"/>
    <lineage>
        <taxon>Eukaryota</taxon>
        <taxon>Metazoa</taxon>
        <taxon>Ecdysozoa</taxon>
        <taxon>Arthropoda</taxon>
        <taxon>Hexapoda</taxon>
        <taxon>Insecta</taxon>
        <taxon>Pterygota</taxon>
        <taxon>Neoptera</taxon>
        <taxon>Endopterygota</taxon>
        <taxon>Diptera</taxon>
        <taxon>Brachycera</taxon>
        <taxon>Muscomorpha</taxon>
        <taxon>Platypezoidea</taxon>
        <taxon>Phoridae</taxon>
        <taxon>Megaseliini</taxon>
        <taxon>Megaselia</taxon>
    </lineage>
</organism>
<name>T1H329_MEGSC</name>
<dbReference type="EnsemblMetazoa" id="MESCA010640-RA">
    <property type="protein sequence ID" value="MESCA010640-PA"/>
    <property type="gene ID" value="MESCA010640"/>
</dbReference>
<evidence type="ECO:0000313" key="2">
    <source>
        <dbReference type="Proteomes" id="UP000015102"/>
    </source>
</evidence>
<dbReference type="HOGENOM" id="CLU_2533976_0_0_1"/>
<dbReference type="EMBL" id="CAQQ02177248">
    <property type="status" value="NOT_ANNOTATED_CDS"/>
    <property type="molecule type" value="Genomic_DNA"/>
</dbReference>
<evidence type="ECO:0000313" key="1">
    <source>
        <dbReference type="EnsemblMetazoa" id="MESCA010640-PA"/>
    </source>
</evidence>
<dbReference type="EMBL" id="CAQQ02177249">
    <property type="status" value="NOT_ANNOTATED_CDS"/>
    <property type="molecule type" value="Genomic_DNA"/>
</dbReference>
<proteinExistence type="predicted"/>
<dbReference type="Proteomes" id="UP000015102">
    <property type="component" value="Unassembled WGS sequence"/>
</dbReference>
<sequence>MEISISQSDKVKLALKYCVHKMKFTRVLGSDKVVLKTKTGPIMGIQRKTMYGDYYYMPIEPWTKIRNCTKPSRKPLQKHIFMDM</sequence>
<reference evidence="1" key="2">
    <citation type="submission" date="2015-06" db="UniProtKB">
        <authorList>
            <consortium name="EnsemblMetazoa"/>
        </authorList>
    </citation>
    <scope>IDENTIFICATION</scope>
</reference>
<reference evidence="2" key="1">
    <citation type="submission" date="2013-02" db="EMBL/GenBank/DDBJ databases">
        <authorList>
            <person name="Hughes D."/>
        </authorList>
    </citation>
    <scope>NUCLEOTIDE SEQUENCE</scope>
    <source>
        <strain>Durham</strain>
        <strain evidence="2">NC isolate 2 -- Noor lab</strain>
    </source>
</reference>
<dbReference type="AlphaFoldDB" id="T1H329"/>
<dbReference type="STRING" id="36166.T1H329"/>
<accession>T1H329</accession>